<evidence type="ECO:0000313" key="2">
    <source>
        <dbReference type="Proteomes" id="UP001179952"/>
    </source>
</evidence>
<gene>
    <name evidence="1" type="ORF">QJS04_geneDACA013234</name>
</gene>
<proteinExistence type="predicted"/>
<dbReference type="Proteomes" id="UP001179952">
    <property type="component" value="Unassembled WGS sequence"/>
</dbReference>
<organism evidence="1 2">
    <name type="scientific">Acorus gramineus</name>
    <name type="common">Dwarf sweet flag</name>
    <dbReference type="NCBI Taxonomy" id="55184"/>
    <lineage>
        <taxon>Eukaryota</taxon>
        <taxon>Viridiplantae</taxon>
        <taxon>Streptophyta</taxon>
        <taxon>Embryophyta</taxon>
        <taxon>Tracheophyta</taxon>
        <taxon>Spermatophyta</taxon>
        <taxon>Magnoliopsida</taxon>
        <taxon>Liliopsida</taxon>
        <taxon>Acoraceae</taxon>
        <taxon>Acorus</taxon>
    </lineage>
</organism>
<accession>A0AAV9B926</accession>
<name>A0AAV9B926_ACOGR</name>
<evidence type="ECO:0000313" key="1">
    <source>
        <dbReference type="EMBL" id="KAK1272896.1"/>
    </source>
</evidence>
<reference evidence="1" key="2">
    <citation type="submission" date="2023-06" db="EMBL/GenBank/DDBJ databases">
        <authorList>
            <person name="Ma L."/>
            <person name="Liu K.-W."/>
            <person name="Li Z."/>
            <person name="Hsiao Y.-Y."/>
            <person name="Qi Y."/>
            <person name="Fu T."/>
            <person name="Tang G."/>
            <person name="Zhang D."/>
            <person name="Sun W.-H."/>
            <person name="Liu D.-K."/>
            <person name="Li Y."/>
            <person name="Chen G.-Z."/>
            <person name="Liu X.-D."/>
            <person name="Liao X.-Y."/>
            <person name="Jiang Y.-T."/>
            <person name="Yu X."/>
            <person name="Hao Y."/>
            <person name="Huang J."/>
            <person name="Zhao X.-W."/>
            <person name="Ke S."/>
            <person name="Chen Y.-Y."/>
            <person name="Wu W.-L."/>
            <person name="Hsu J.-L."/>
            <person name="Lin Y.-F."/>
            <person name="Huang M.-D."/>
            <person name="Li C.-Y."/>
            <person name="Huang L."/>
            <person name="Wang Z.-W."/>
            <person name="Zhao X."/>
            <person name="Zhong W.-Y."/>
            <person name="Peng D.-H."/>
            <person name="Ahmad S."/>
            <person name="Lan S."/>
            <person name="Zhang J.-S."/>
            <person name="Tsai W.-C."/>
            <person name="Van De Peer Y."/>
            <person name="Liu Z.-J."/>
        </authorList>
    </citation>
    <scope>NUCLEOTIDE SEQUENCE</scope>
    <source>
        <strain evidence="1">SCP</strain>
        <tissue evidence="1">Leaves</tissue>
    </source>
</reference>
<dbReference type="AlphaFoldDB" id="A0AAV9B926"/>
<sequence>MRWGKAGDCDFFAWADDMHYDAYELERKLNMIEELVDVKIKEMEIKMSKMEVKMN</sequence>
<protein>
    <submittedName>
        <fullName evidence="1">Uncharacterized protein</fullName>
    </submittedName>
</protein>
<dbReference type="EMBL" id="JAUJYN010000004">
    <property type="protein sequence ID" value="KAK1272896.1"/>
    <property type="molecule type" value="Genomic_DNA"/>
</dbReference>
<reference evidence="1" key="1">
    <citation type="journal article" date="2023" name="Nat. Commun.">
        <title>Diploid and tetraploid genomes of Acorus and the evolution of monocots.</title>
        <authorList>
            <person name="Ma L."/>
            <person name="Liu K.W."/>
            <person name="Li Z."/>
            <person name="Hsiao Y.Y."/>
            <person name="Qi Y."/>
            <person name="Fu T."/>
            <person name="Tang G.D."/>
            <person name="Zhang D."/>
            <person name="Sun W.H."/>
            <person name="Liu D.K."/>
            <person name="Li Y."/>
            <person name="Chen G.Z."/>
            <person name="Liu X.D."/>
            <person name="Liao X.Y."/>
            <person name="Jiang Y.T."/>
            <person name="Yu X."/>
            <person name="Hao Y."/>
            <person name="Huang J."/>
            <person name="Zhao X.W."/>
            <person name="Ke S."/>
            <person name="Chen Y.Y."/>
            <person name="Wu W.L."/>
            <person name="Hsu J.L."/>
            <person name="Lin Y.F."/>
            <person name="Huang M.D."/>
            <person name="Li C.Y."/>
            <person name="Huang L."/>
            <person name="Wang Z.W."/>
            <person name="Zhao X."/>
            <person name="Zhong W.Y."/>
            <person name="Peng D.H."/>
            <person name="Ahmad S."/>
            <person name="Lan S."/>
            <person name="Zhang J.S."/>
            <person name="Tsai W.C."/>
            <person name="Van de Peer Y."/>
            <person name="Liu Z.J."/>
        </authorList>
    </citation>
    <scope>NUCLEOTIDE SEQUENCE</scope>
    <source>
        <strain evidence="1">SCP</strain>
    </source>
</reference>
<keyword evidence="2" id="KW-1185">Reference proteome</keyword>
<comment type="caution">
    <text evidence="1">The sequence shown here is derived from an EMBL/GenBank/DDBJ whole genome shotgun (WGS) entry which is preliminary data.</text>
</comment>